<evidence type="ECO:0000256" key="1">
    <source>
        <dbReference type="SAM" id="MobiDB-lite"/>
    </source>
</evidence>
<proteinExistence type="predicted"/>
<dbReference type="RefSeq" id="WP_144840867.1">
    <property type="nucleotide sequence ID" value="NZ_JBHTKI010000014.1"/>
</dbReference>
<comment type="caution">
    <text evidence="2">The sequence shown here is derived from an EMBL/GenBank/DDBJ whole genome shotgun (WGS) entry which is preliminary data.</text>
</comment>
<keyword evidence="3" id="KW-1185">Reference proteome</keyword>
<accession>A0ABW3LCL4</accession>
<gene>
    <name evidence="2" type="ORF">ACFQ1X_10490</name>
</gene>
<reference evidence="3" key="1">
    <citation type="journal article" date="2019" name="Int. J. Syst. Evol. Microbiol.">
        <title>The Global Catalogue of Microorganisms (GCM) 10K type strain sequencing project: providing services to taxonomists for standard genome sequencing and annotation.</title>
        <authorList>
            <consortium name="The Broad Institute Genomics Platform"/>
            <consortium name="The Broad Institute Genome Sequencing Center for Infectious Disease"/>
            <person name="Wu L."/>
            <person name="Ma J."/>
        </authorList>
    </citation>
    <scope>NUCLEOTIDE SEQUENCE [LARGE SCALE GENOMIC DNA]</scope>
    <source>
        <strain evidence="3">CCUG 56756</strain>
    </source>
</reference>
<dbReference type="Proteomes" id="UP001597109">
    <property type="component" value="Unassembled WGS sequence"/>
</dbReference>
<feature type="compositionally biased region" description="Polar residues" evidence="1">
    <location>
        <begin position="1"/>
        <end position="25"/>
    </location>
</feature>
<evidence type="ECO:0000313" key="2">
    <source>
        <dbReference type="EMBL" id="MFD1031857.1"/>
    </source>
</evidence>
<feature type="region of interest" description="Disordered" evidence="1">
    <location>
        <begin position="1"/>
        <end position="26"/>
    </location>
</feature>
<evidence type="ECO:0000313" key="3">
    <source>
        <dbReference type="Proteomes" id="UP001597109"/>
    </source>
</evidence>
<protein>
    <recommendedName>
        <fullName evidence="4">DUF1851 domain-containing protein</fullName>
    </recommendedName>
</protein>
<dbReference type="EMBL" id="JBHTKI010000014">
    <property type="protein sequence ID" value="MFD1031857.1"/>
    <property type="molecule type" value="Genomic_DNA"/>
</dbReference>
<name>A0ABW3LCL4_9BACL</name>
<sequence length="199" mass="22912">MNTRTNLKQMVKQARQSDPTATSNPRFAETGQVELETERIQSLEEFMDLFRMSQLDHRFSPDSTGFWAVGHPTGIFRFPNTESLQVIQWETISEKLNATVHQVYCLEEGFDQRYAKVMQDLQEPLNEPRIPAEILYQQVGLFIRTALMDGEPYYTIDGTCTLEELENHGVEVLPLSVVLGELYTEYPQEVTEFAVSVRL</sequence>
<evidence type="ECO:0008006" key="4">
    <source>
        <dbReference type="Google" id="ProtNLM"/>
    </source>
</evidence>
<organism evidence="2 3">
    <name type="scientific">Metaplanococcus flavidus</name>
    <dbReference type="NCBI Taxonomy" id="569883"/>
    <lineage>
        <taxon>Bacteria</taxon>
        <taxon>Bacillati</taxon>
        <taxon>Bacillota</taxon>
        <taxon>Bacilli</taxon>
        <taxon>Bacillales</taxon>
        <taxon>Caryophanaceae</taxon>
        <taxon>Metaplanococcus</taxon>
    </lineage>
</organism>